<dbReference type="OrthoDB" id="4494979at2"/>
<comment type="caution">
    <text evidence="1">The sequence shown here is derived from an EMBL/GenBank/DDBJ whole genome shotgun (WGS) entry which is preliminary data.</text>
</comment>
<dbReference type="RefSeq" id="WP_116679487.1">
    <property type="nucleotide sequence ID" value="NZ_JBGZJN010000135.1"/>
</dbReference>
<organism evidence="1 2">
    <name type="scientific">Porphyromonas loveana</name>
    <dbReference type="NCBI Taxonomy" id="1884669"/>
    <lineage>
        <taxon>Bacteria</taxon>
        <taxon>Pseudomonadati</taxon>
        <taxon>Bacteroidota</taxon>
        <taxon>Bacteroidia</taxon>
        <taxon>Bacteroidales</taxon>
        <taxon>Porphyromonadaceae</taxon>
        <taxon>Porphyromonas</taxon>
    </lineage>
</organism>
<sequence length="232" mass="27348">MDRRYKGDECFYAAYFVQKDKLRSLIATHEDLLIRIQVWEKDARKYFWPTYYIEVSVIDLLSWVTHSLYRYATGEEEGMRRKYYDAVECLEVLCDKFEINNYKLVDYSAFRPLRHVLSEEDEYLDDDQIAQYISEGFRKIDLDLINYAERGNAPACWKLIKEGANPNIDPIDGLERGVAIDIVDYSPSFYCFFLDNFVQKGIYPNMGCVDMLADLYKTAMTDYIGDILKYKA</sequence>
<evidence type="ECO:0000313" key="2">
    <source>
        <dbReference type="Proteomes" id="UP000245462"/>
    </source>
</evidence>
<evidence type="ECO:0000313" key="1">
    <source>
        <dbReference type="EMBL" id="PVZ09325.1"/>
    </source>
</evidence>
<proteinExistence type="predicted"/>
<reference evidence="1 2" key="1">
    <citation type="submission" date="2018-04" db="EMBL/GenBank/DDBJ databases">
        <title>Genomic Encyclopedia of Type Strains, Phase IV (KMG-IV): sequencing the most valuable type-strain genomes for metagenomic binning, comparative biology and taxonomic classification.</title>
        <authorList>
            <person name="Goeker M."/>
        </authorList>
    </citation>
    <scope>NUCLEOTIDE SEQUENCE [LARGE SCALE GENOMIC DNA]</scope>
    <source>
        <strain evidence="1 2">DSM 28520</strain>
    </source>
</reference>
<keyword evidence="2" id="KW-1185">Reference proteome</keyword>
<accession>A0A2U1FAW1</accession>
<dbReference type="AlphaFoldDB" id="A0A2U1FAW1"/>
<dbReference type="GeneID" id="94550954"/>
<dbReference type="EMBL" id="QEKY01000009">
    <property type="protein sequence ID" value="PVZ09325.1"/>
    <property type="molecule type" value="Genomic_DNA"/>
</dbReference>
<protein>
    <submittedName>
        <fullName evidence="1">Uncharacterized protein</fullName>
    </submittedName>
</protein>
<name>A0A2U1FAW1_9PORP</name>
<gene>
    <name evidence="1" type="ORF">C7382_10968</name>
</gene>
<dbReference type="Proteomes" id="UP000245462">
    <property type="component" value="Unassembled WGS sequence"/>
</dbReference>